<comment type="caution">
    <text evidence="2">The sequence shown here is derived from an EMBL/GenBank/DDBJ whole genome shotgun (WGS) entry which is preliminary data.</text>
</comment>
<sequence length="169" mass="18902">MQSHNYKRFSIRGTLVITALAALGFAWPRWGTVAGPIAVQVSIACAVVGGCLWRRSWGATLFRRSSALLLMLCLLYLSFGPASWAHARYIMPKSAMPASSWTAFDEFFSAAFVHIYKPVAGTAVLSPEPVRSWTMTYLAWWMPSGTRFCDWGDGMGWHRNPVTYTAIHY</sequence>
<name>A0A5C6E8B1_9BACT</name>
<keyword evidence="1" id="KW-0472">Membrane</keyword>
<evidence type="ECO:0000313" key="3">
    <source>
        <dbReference type="Proteomes" id="UP000318288"/>
    </source>
</evidence>
<feature type="transmembrane region" description="Helical" evidence="1">
    <location>
        <begin position="65"/>
        <end position="87"/>
    </location>
</feature>
<gene>
    <name evidence="2" type="ORF">Poly51_62280</name>
</gene>
<feature type="transmembrane region" description="Helical" evidence="1">
    <location>
        <begin position="33"/>
        <end position="53"/>
    </location>
</feature>
<accession>A0A5C6E8B1</accession>
<dbReference type="AlphaFoldDB" id="A0A5C6E8B1"/>
<keyword evidence="3" id="KW-1185">Reference proteome</keyword>
<reference evidence="2 3" key="1">
    <citation type="submission" date="2019-02" db="EMBL/GenBank/DDBJ databases">
        <title>Deep-cultivation of Planctomycetes and their phenomic and genomic characterization uncovers novel biology.</title>
        <authorList>
            <person name="Wiegand S."/>
            <person name="Jogler M."/>
            <person name="Boedeker C."/>
            <person name="Pinto D."/>
            <person name="Vollmers J."/>
            <person name="Rivas-Marin E."/>
            <person name="Kohn T."/>
            <person name="Peeters S.H."/>
            <person name="Heuer A."/>
            <person name="Rast P."/>
            <person name="Oberbeckmann S."/>
            <person name="Bunk B."/>
            <person name="Jeske O."/>
            <person name="Meyerdierks A."/>
            <person name="Storesund J.E."/>
            <person name="Kallscheuer N."/>
            <person name="Luecker S."/>
            <person name="Lage O.M."/>
            <person name="Pohl T."/>
            <person name="Merkel B.J."/>
            <person name="Hornburger P."/>
            <person name="Mueller R.-W."/>
            <person name="Bruemmer F."/>
            <person name="Labrenz M."/>
            <person name="Spormann A.M."/>
            <person name="Op Den Camp H."/>
            <person name="Overmann J."/>
            <person name="Amann R."/>
            <person name="Jetten M.S.M."/>
            <person name="Mascher T."/>
            <person name="Medema M.H."/>
            <person name="Devos D.P."/>
            <person name="Kaster A.-K."/>
            <person name="Ovreas L."/>
            <person name="Rohde M."/>
            <person name="Galperin M.Y."/>
            <person name="Jogler C."/>
        </authorList>
    </citation>
    <scope>NUCLEOTIDE SEQUENCE [LARGE SCALE GENOMIC DNA]</scope>
    <source>
        <strain evidence="2 3">Poly51</strain>
    </source>
</reference>
<dbReference type="Proteomes" id="UP000318288">
    <property type="component" value="Unassembled WGS sequence"/>
</dbReference>
<organism evidence="2 3">
    <name type="scientific">Rubripirellula tenax</name>
    <dbReference type="NCBI Taxonomy" id="2528015"/>
    <lineage>
        <taxon>Bacteria</taxon>
        <taxon>Pseudomonadati</taxon>
        <taxon>Planctomycetota</taxon>
        <taxon>Planctomycetia</taxon>
        <taxon>Pirellulales</taxon>
        <taxon>Pirellulaceae</taxon>
        <taxon>Rubripirellula</taxon>
    </lineage>
</organism>
<evidence type="ECO:0000256" key="1">
    <source>
        <dbReference type="SAM" id="Phobius"/>
    </source>
</evidence>
<keyword evidence="1" id="KW-1133">Transmembrane helix</keyword>
<protein>
    <submittedName>
        <fullName evidence="2">Uncharacterized protein</fullName>
    </submittedName>
</protein>
<proteinExistence type="predicted"/>
<dbReference type="EMBL" id="SJPW01000014">
    <property type="protein sequence ID" value="TWU43706.1"/>
    <property type="molecule type" value="Genomic_DNA"/>
</dbReference>
<keyword evidence="1" id="KW-0812">Transmembrane</keyword>
<evidence type="ECO:0000313" key="2">
    <source>
        <dbReference type="EMBL" id="TWU43706.1"/>
    </source>
</evidence>
<feature type="transmembrane region" description="Helical" evidence="1">
    <location>
        <begin position="9"/>
        <end position="27"/>
    </location>
</feature>